<accession>A0A9D1F5S1</accession>
<dbReference type="PANTHER" id="PTHR43792">
    <property type="entry name" value="GNAT FAMILY, PUTATIVE (AFU_ORTHOLOGUE AFUA_3G00765)-RELATED-RELATED"/>
    <property type="match status" value="1"/>
</dbReference>
<sequence>MQMSGNAPNIITETQRLVIRQLSLDDLDSLYSIYDSWGPVQGVEPLSPNRDEEREKLESYIHFMYGFYGLGLWAVVDKESGRMIGRCGAWPSQVGDDWLPELGYVIQKDFCRQGLALEAMEAIVAYIRKETEFTCAAARIHKENKVSLRLAQKLGMKPDARFSPDEDGMCVYRLDLS</sequence>
<dbReference type="PANTHER" id="PTHR43792:SF1">
    <property type="entry name" value="N-ACETYLTRANSFERASE DOMAIN-CONTAINING PROTEIN"/>
    <property type="match status" value="1"/>
</dbReference>
<reference evidence="2" key="1">
    <citation type="submission" date="2020-10" db="EMBL/GenBank/DDBJ databases">
        <authorList>
            <person name="Gilroy R."/>
        </authorList>
    </citation>
    <scope>NUCLEOTIDE SEQUENCE</scope>
    <source>
        <strain evidence="2">CHK178-757</strain>
    </source>
</reference>
<evidence type="ECO:0000313" key="3">
    <source>
        <dbReference type="Proteomes" id="UP000823927"/>
    </source>
</evidence>
<evidence type="ECO:0000313" key="2">
    <source>
        <dbReference type="EMBL" id="HIS47875.1"/>
    </source>
</evidence>
<dbReference type="Pfam" id="PF13302">
    <property type="entry name" value="Acetyltransf_3"/>
    <property type="match status" value="1"/>
</dbReference>
<proteinExistence type="predicted"/>
<feature type="domain" description="N-acetyltransferase" evidence="1">
    <location>
        <begin position="17"/>
        <end position="177"/>
    </location>
</feature>
<dbReference type="AlphaFoldDB" id="A0A9D1F5S1"/>
<dbReference type="InterPro" id="IPR000182">
    <property type="entry name" value="GNAT_dom"/>
</dbReference>
<reference evidence="2" key="2">
    <citation type="journal article" date="2021" name="PeerJ">
        <title>Extensive microbial diversity within the chicken gut microbiome revealed by metagenomics and culture.</title>
        <authorList>
            <person name="Gilroy R."/>
            <person name="Ravi A."/>
            <person name="Getino M."/>
            <person name="Pursley I."/>
            <person name="Horton D.L."/>
            <person name="Alikhan N.F."/>
            <person name="Baker D."/>
            <person name="Gharbi K."/>
            <person name="Hall N."/>
            <person name="Watson M."/>
            <person name="Adriaenssens E.M."/>
            <person name="Foster-Nyarko E."/>
            <person name="Jarju S."/>
            <person name="Secka A."/>
            <person name="Antonio M."/>
            <person name="Oren A."/>
            <person name="Chaudhuri R.R."/>
            <person name="La Ragione R."/>
            <person name="Hildebrand F."/>
            <person name="Pallen M.J."/>
        </authorList>
    </citation>
    <scope>NUCLEOTIDE SEQUENCE</scope>
    <source>
        <strain evidence="2">CHK178-757</strain>
    </source>
</reference>
<organism evidence="2 3">
    <name type="scientific">Candidatus Scybalocola faecigallinarum</name>
    <dbReference type="NCBI Taxonomy" id="2840941"/>
    <lineage>
        <taxon>Bacteria</taxon>
        <taxon>Bacillati</taxon>
        <taxon>Bacillota</taxon>
        <taxon>Clostridia</taxon>
        <taxon>Lachnospirales</taxon>
        <taxon>Lachnospiraceae</taxon>
        <taxon>Lachnospiraceae incertae sedis</taxon>
        <taxon>Candidatus Scybalocola (ex Gilroy et al. 2021)</taxon>
    </lineage>
</organism>
<dbReference type="Gene3D" id="3.40.630.30">
    <property type="match status" value="1"/>
</dbReference>
<comment type="caution">
    <text evidence="2">The sequence shown here is derived from an EMBL/GenBank/DDBJ whole genome shotgun (WGS) entry which is preliminary data.</text>
</comment>
<dbReference type="InterPro" id="IPR051531">
    <property type="entry name" value="N-acetyltransferase"/>
</dbReference>
<dbReference type="InterPro" id="IPR016181">
    <property type="entry name" value="Acyl_CoA_acyltransferase"/>
</dbReference>
<dbReference type="EMBL" id="DVIT01000036">
    <property type="protein sequence ID" value="HIS47875.1"/>
    <property type="molecule type" value="Genomic_DNA"/>
</dbReference>
<dbReference type="GO" id="GO:0016747">
    <property type="term" value="F:acyltransferase activity, transferring groups other than amino-acyl groups"/>
    <property type="evidence" value="ECO:0007669"/>
    <property type="project" value="InterPro"/>
</dbReference>
<name>A0A9D1F5S1_9FIRM</name>
<dbReference type="SUPFAM" id="SSF55729">
    <property type="entry name" value="Acyl-CoA N-acyltransferases (Nat)"/>
    <property type="match status" value="1"/>
</dbReference>
<gene>
    <name evidence="2" type="ORF">IAB46_10070</name>
</gene>
<dbReference type="PROSITE" id="PS51186">
    <property type="entry name" value="GNAT"/>
    <property type="match status" value="1"/>
</dbReference>
<protein>
    <submittedName>
        <fullName evidence="2">GNAT family N-acetyltransferase</fullName>
    </submittedName>
</protein>
<dbReference type="Proteomes" id="UP000823927">
    <property type="component" value="Unassembled WGS sequence"/>
</dbReference>
<evidence type="ECO:0000259" key="1">
    <source>
        <dbReference type="PROSITE" id="PS51186"/>
    </source>
</evidence>